<organism evidence="8 9">
    <name type="scientific">Setaria digitata</name>
    <dbReference type="NCBI Taxonomy" id="48799"/>
    <lineage>
        <taxon>Eukaryota</taxon>
        <taxon>Metazoa</taxon>
        <taxon>Ecdysozoa</taxon>
        <taxon>Nematoda</taxon>
        <taxon>Chromadorea</taxon>
        <taxon>Rhabditida</taxon>
        <taxon>Spirurina</taxon>
        <taxon>Spiruromorpha</taxon>
        <taxon>Filarioidea</taxon>
        <taxon>Setariidae</taxon>
        <taxon>Setaria</taxon>
    </lineage>
</organism>
<comment type="subcellular location">
    <subcellularLocation>
        <location evidence="1">Golgi apparatus membrane</location>
        <topology evidence="1">Peripheral membrane protein</topology>
    </subcellularLocation>
</comment>
<dbReference type="AlphaFoldDB" id="A0A915Q5G7"/>
<dbReference type="Pfam" id="PF08700">
    <property type="entry name" value="VPS51_Exo84_N"/>
    <property type="match status" value="1"/>
</dbReference>
<evidence type="ECO:0000313" key="9">
    <source>
        <dbReference type="WBParaSite" id="sdigi.contig62.g3304.t1"/>
    </source>
</evidence>
<evidence type="ECO:0000256" key="4">
    <source>
        <dbReference type="ARBA" id="ARBA00022448"/>
    </source>
</evidence>
<dbReference type="WBParaSite" id="sdigi.contig62.g3304.t1">
    <property type="protein sequence ID" value="sdigi.contig62.g3304.t1"/>
    <property type="gene ID" value="sdigi.contig62.g3304"/>
</dbReference>
<dbReference type="GO" id="GO:0017119">
    <property type="term" value="C:Golgi transport complex"/>
    <property type="evidence" value="ECO:0007669"/>
    <property type="project" value="InterPro"/>
</dbReference>
<keyword evidence="4" id="KW-0813">Transport</keyword>
<comment type="similarity">
    <text evidence="2">Belongs to the COG1 family.</text>
</comment>
<dbReference type="InterPro" id="IPR033370">
    <property type="entry name" value="COG1"/>
</dbReference>
<dbReference type="PANTHER" id="PTHR31658:SF0">
    <property type="entry name" value="CONSERVED OLIGOMERIC GOLGI COMPLEX SUBUNIT 1"/>
    <property type="match status" value="1"/>
</dbReference>
<dbReference type="Proteomes" id="UP000887581">
    <property type="component" value="Unplaced"/>
</dbReference>
<name>A0A915Q5G7_9BILA</name>
<protein>
    <recommendedName>
        <fullName evidence="3">Conserved oligomeric Golgi complex subunit 1</fullName>
    </recommendedName>
</protein>
<keyword evidence="5" id="KW-0653">Protein transport</keyword>
<evidence type="ECO:0000256" key="2">
    <source>
        <dbReference type="ARBA" id="ARBA00006653"/>
    </source>
</evidence>
<sequence>MDVERLMQDLSIDQLQNIYSNLCVEVEEKKEEMRQMVGRRYRDVLDASSSVRRVAQIADSLVQSIYDVRNAGNDQSLGTECLLSWPKICRISALWKLHLLIGESDPLSDAFILVLTESLHRNLCTDTIQLNKFSHLINHMSPKLIRIRLKLEHDFVNGLGALSATSETLNQLAAIAILKKCSSKDLIDMFIQQKMGAIKKTLNSFLSLTDLIWQVRKTFECLKYVFVDGHLAAVLRVVSSPLCIPELLEKMLCDEIFYFRKCLKAEILETNDHCRQLAVTSIDENSLFEDCNLFLKGICSASHDIVKSKCDVVENTSSLIGFIKVLLEAFAENWPLVGDSTAVYQQFFGNMIIERFQELIKNELLILERNLLEKIPSTSCHPPALFKKRTPKLDSLLATGVSQELSSVIKEFDDGLRSLMDFIKEYGMIGKEQIVSQLPEQFSIAVLQMLKRLCTVVEEHSAFNDTSNGLPSNRALCMARVYIALMQFSNSSISLSMSKNVERIMECANLLREGAEKSFCAYLDLIIEDSAEEKQLRKLTEVHDDPFLFMSYLQEFEKVELPEIGMVEVPVQINRILYSFLYDLSEKISDNSIGHLCTRNIRAHISHHLEQLLLSVYSVVAHSSAEISSRIALQYLFDVRFLNVILPNGGIRPLIPLLESKLDPFDLSLLSSSLGKNARIAAQRHSIIFAYLLSDVIINKEVSLSTSFSAVVDIVPRLTDAPRLTHIPRLSRNTKLDNVPSSVGMVAATRKKDSKNQQQQQQLGTIKTVPSLSSFYKISTSWFGNSQN</sequence>
<evidence type="ECO:0000256" key="1">
    <source>
        <dbReference type="ARBA" id="ARBA00004395"/>
    </source>
</evidence>
<reference evidence="9" key="1">
    <citation type="submission" date="2022-11" db="UniProtKB">
        <authorList>
            <consortium name="WormBaseParasite"/>
        </authorList>
    </citation>
    <scope>IDENTIFICATION</scope>
</reference>
<keyword evidence="7" id="KW-0472">Membrane</keyword>
<dbReference type="GO" id="GO:0015031">
    <property type="term" value="P:protein transport"/>
    <property type="evidence" value="ECO:0007669"/>
    <property type="project" value="UniProtKB-KW"/>
</dbReference>
<dbReference type="GO" id="GO:0000139">
    <property type="term" value="C:Golgi membrane"/>
    <property type="evidence" value="ECO:0007669"/>
    <property type="project" value="UniProtKB-SubCell"/>
</dbReference>
<proteinExistence type="inferred from homology"/>
<evidence type="ECO:0000256" key="7">
    <source>
        <dbReference type="ARBA" id="ARBA00023136"/>
    </source>
</evidence>
<evidence type="ECO:0000256" key="5">
    <source>
        <dbReference type="ARBA" id="ARBA00022927"/>
    </source>
</evidence>
<evidence type="ECO:0000313" key="8">
    <source>
        <dbReference type="Proteomes" id="UP000887581"/>
    </source>
</evidence>
<evidence type="ECO:0000256" key="3">
    <source>
        <dbReference type="ARBA" id="ARBA00020978"/>
    </source>
</evidence>
<accession>A0A915Q5G7</accession>
<keyword evidence="6" id="KW-0333">Golgi apparatus</keyword>
<keyword evidence="8" id="KW-1185">Reference proteome</keyword>
<evidence type="ECO:0000256" key="6">
    <source>
        <dbReference type="ARBA" id="ARBA00023034"/>
    </source>
</evidence>
<dbReference type="PANTHER" id="PTHR31658">
    <property type="entry name" value="CONSERVED OLIGOMERIC GOLGI COMPLEX SUBUNIT 1"/>
    <property type="match status" value="1"/>
</dbReference>
<dbReference type="GO" id="GO:0006891">
    <property type="term" value="P:intra-Golgi vesicle-mediated transport"/>
    <property type="evidence" value="ECO:0007669"/>
    <property type="project" value="InterPro"/>
</dbReference>